<keyword evidence="2" id="KW-0560">Oxidoreductase</keyword>
<dbReference type="EMBL" id="JACHGF010000012">
    <property type="protein sequence ID" value="MBB5286901.1"/>
    <property type="molecule type" value="Genomic_DNA"/>
</dbReference>
<dbReference type="PRINTS" id="PR00081">
    <property type="entry name" value="GDHRDH"/>
</dbReference>
<dbReference type="SMART" id="SM00822">
    <property type="entry name" value="PKS_KR"/>
    <property type="match status" value="1"/>
</dbReference>
<comment type="similarity">
    <text evidence="1 3">Belongs to the short-chain dehydrogenases/reductases (SDR) family.</text>
</comment>
<keyword evidence="7" id="KW-1185">Reference proteome</keyword>
<gene>
    <name evidence="6" type="ORF">HNQ92_005063</name>
</gene>
<sequence length="347" mass="37700">MNQPAIHESTSLRKTLGWTLVGLGALAVANAIRKQMNKYPLEGKVVFITGGSRGLGLVMARQLAAKGARLAICARTAEQVERARQDLQQRGAEVLAFTLDVTQRDEVHRRVQEVITHYGQLDVLINNAGVMIVGPQEAMNMEDFDWAMNTHFWAPLHSMQAVIPHFRERGEGRIVNIASIGGKIAFPHLLPYTASKFALVGLSEGMHAELKKYNIHVTTVSPNLTRTGSPRNVTVKGDAEAEYAWFKISDSAPWLAQEVESAAADILEALEYGKSEVVLTATGKAAALLQGVMPGWVSDALVLVDRFLPENIEGGSMGRKGHDSESARSQGPIAALTDKAAMENNEL</sequence>
<dbReference type="PANTHER" id="PTHR44196:SF1">
    <property type="entry name" value="DEHYDROGENASE_REDUCTASE SDR FAMILY MEMBER 7B"/>
    <property type="match status" value="1"/>
</dbReference>
<dbReference type="Pfam" id="PF00106">
    <property type="entry name" value="adh_short"/>
    <property type="match status" value="1"/>
</dbReference>
<evidence type="ECO:0000259" key="5">
    <source>
        <dbReference type="SMART" id="SM00822"/>
    </source>
</evidence>
<dbReference type="PRINTS" id="PR00080">
    <property type="entry name" value="SDRFAMILY"/>
</dbReference>
<feature type="domain" description="Ketoreductase" evidence="5">
    <location>
        <begin position="44"/>
        <end position="183"/>
    </location>
</feature>
<evidence type="ECO:0000256" key="2">
    <source>
        <dbReference type="ARBA" id="ARBA00023002"/>
    </source>
</evidence>
<dbReference type="SUPFAM" id="SSF51735">
    <property type="entry name" value="NAD(P)-binding Rossmann-fold domains"/>
    <property type="match status" value="1"/>
</dbReference>
<dbReference type="PROSITE" id="PS00061">
    <property type="entry name" value="ADH_SHORT"/>
    <property type="match status" value="1"/>
</dbReference>
<protein>
    <submittedName>
        <fullName evidence="6">NAD(P)-dependent dehydrogenase (Short-subunit alcohol dehydrogenase family)</fullName>
    </submittedName>
</protein>
<evidence type="ECO:0000256" key="3">
    <source>
        <dbReference type="RuleBase" id="RU000363"/>
    </source>
</evidence>
<dbReference type="Gene3D" id="3.40.50.720">
    <property type="entry name" value="NAD(P)-binding Rossmann-like Domain"/>
    <property type="match status" value="1"/>
</dbReference>
<comment type="caution">
    <text evidence="6">The sequence shown here is derived from an EMBL/GenBank/DDBJ whole genome shotgun (WGS) entry which is preliminary data.</text>
</comment>
<organism evidence="6 7">
    <name type="scientific">Rhabdobacter roseus</name>
    <dbReference type="NCBI Taxonomy" id="1655419"/>
    <lineage>
        <taxon>Bacteria</taxon>
        <taxon>Pseudomonadati</taxon>
        <taxon>Bacteroidota</taxon>
        <taxon>Cytophagia</taxon>
        <taxon>Cytophagales</taxon>
        <taxon>Cytophagaceae</taxon>
        <taxon>Rhabdobacter</taxon>
    </lineage>
</organism>
<dbReference type="RefSeq" id="WP_184178475.1">
    <property type="nucleotide sequence ID" value="NZ_JACHGF010000012.1"/>
</dbReference>
<evidence type="ECO:0000313" key="7">
    <source>
        <dbReference type="Proteomes" id="UP000557307"/>
    </source>
</evidence>
<dbReference type="FunFam" id="3.40.50.720:FF:000084">
    <property type="entry name" value="Short-chain dehydrogenase reductase"/>
    <property type="match status" value="1"/>
</dbReference>
<dbReference type="InterPro" id="IPR057326">
    <property type="entry name" value="KR_dom"/>
</dbReference>
<dbReference type="Proteomes" id="UP000557307">
    <property type="component" value="Unassembled WGS sequence"/>
</dbReference>
<name>A0A840TSH3_9BACT</name>
<evidence type="ECO:0000256" key="4">
    <source>
        <dbReference type="SAM" id="MobiDB-lite"/>
    </source>
</evidence>
<dbReference type="InterPro" id="IPR020904">
    <property type="entry name" value="Sc_DH/Rdtase_CS"/>
</dbReference>
<dbReference type="InterPro" id="IPR002347">
    <property type="entry name" value="SDR_fam"/>
</dbReference>
<dbReference type="GO" id="GO:0016491">
    <property type="term" value="F:oxidoreductase activity"/>
    <property type="evidence" value="ECO:0007669"/>
    <property type="project" value="UniProtKB-KW"/>
</dbReference>
<evidence type="ECO:0000313" key="6">
    <source>
        <dbReference type="EMBL" id="MBB5286901.1"/>
    </source>
</evidence>
<dbReference type="GO" id="GO:0016020">
    <property type="term" value="C:membrane"/>
    <property type="evidence" value="ECO:0007669"/>
    <property type="project" value="TreeGrafter"/>
</dbReference>
<dbReference type="InterPro" id="IPR036291">
    <property type="entry name" value="NAD(P)-bd_dom_sf"/>
</dbReference>
<evidence type="ECO:0000256" key="1">
    <source>
        <dbReference type="ARBA" id="ARBA00006484"/>
    </source>
</evidence>
<dbReference type="PANTHER" id="PTHR44196">
    <property type="entry name" value="DEHYDROGENASE/REDUCTASE SDR FAMILY MEMBER 7B"/>
    <property type="match status" value="1"/>
</dbReference>
<dbReference type="AlphaFoldDB" id="A0A840TSH3"/>
<reference evidence="6 7" key="1">
    <citation type="submission" date="2020-08" db="EMBL/GenBank/DDBJ databases">
        <title>Genomic Encyclopedia of Type Strains, Phase IV (KMG-IV): sequencing the most valuable type-strain genomes for metagenomic binning, comparative biology and taxonomic classification.</title>
        <authorList>
            <person name="Goeker M."/>
        </authorList>
    </citation>
    <scope>NUCLEOTIDE SEQUENCE [LARGE SCALE GENOMIC DNA]</scope>
    <source>
        <strain evidence="6 7">DSM 105074</strain>
    </source>
</reference>
<feature type="region of interest" description="Disordered" evidence="4">
    <location>
        <begin position="314"/>
        <end position="335"/>
    </location>
</feature>
<accession>A0A840TSH3</accession>
<proteinExistence type="inferred from homology"/>